<evidence type="ECO:0000313" key="2">
    <source>
        <dbReference type="Proteomes" id="UP000215002"/>
    </source>
</evidence>
<gene>
    <name evidence="1" type="ORF">MuYL_2553</name>
</gene>
<sequence>MPLQGFNQKTNKLIMATTNGITAYSVKTKTKNVPMIDPVIDIKSGRYIATGKDSEGNKMAAIMGKATAEEHIKNGNAKKGTGW</sequence>
<name>A0A223NXC6_9SPHI</name>
<accession>A0A223NXC6</accession>
<dbReference type="Proteomes" id="UP000215002">
    <property type="component" value="Chromosome"/>
</dbReference>
<reference evidence="1 2" key="1">
    <citation type="submission" date="2017-08" db="EMBL/GenBank/DDBJ databases">
        <title>Complete genome sequence of Mucilaginibacter sp. strain BJC16-A31.</title>
        <authorList>
            <consortium name="Henan University of Science and Technology"/>
            <person name="You X."/>
        </authorList>
    </citation>
    <scope>NUCLEOTIDE SEQUENCE [LARGE SCALE GENOMIC DNA]</scope>
    <source>
        <strain evidence="1 2">BJC16-A31</strain>
    </source>
</reference>
<proteinExistence type="predicted"/>
<keyword evidence="2" id="KW-1185">Reference proteome</keyword>
<evidence type="ECO:0000313" key="1">
    <source>
        <dbReference type="EMBL" id="ASU34440.1"/>
    </source>
</evidence>
<dbReference type="EMBL" id="CP022743">
    <property type="protein sequence ID" value="ASU34440.1"/>
    <property type="molecule type" value="Genomic_DNA"/>
</dbReference>
<protein>
    <submittedName>
        <fullName evidence="1">Uncharacterized protein</fullName>
    </submittedName>
</protein>
<dbReference type="AlphaFoldDB" id="A0A223NXC6"/>
<organism evidence="1 2">
    <name type="scientific">Mucilaginibacter xinganensis</name>
    <dbReference type="NCBI Taxonomy" id="1234841"/>
    <lineage>
        <taxon>Bacteria</taxon>
        <taxon>Pseudomonadati</taxon>
        <taxon>Bacteroidota</taxon>
        <taxon>Sphingobacteriia</taxon>
        <taxon>Sphingobacteriales</taxon>
        <taxon>Sphingobacteriaceae</taxon>
        <taxon>Mucilaginibacter</taxon>
    </lineage>
</organism>
<dbReference type="KEGG" id="muc:MuYL_2553"/>